<evidence type="ECO:0000313" key="1">
    <source>
        <dbReference type="EMBL" id="PQJ95611.1"/>
    </source>
</evidence>
<reference evidence="1 2" key="1">
    <citation type="submission" date="2018-01" db="EMBL/GenBank/DDBJ databases">
        <title>The complete genome sequence of Chromatium okenii LaCa, a purple sulfur bacterium with a turbulent life.</title>
        <authorList>
            <person name="Luedin S.M."/>
            <person name="Liechti N."/>
            <person name="Storelli N."/>
            <person name="Danza F."/>
            <person name="Wittwer M."/>
            <person name="Pothier J.F."/>
            <person name="Tonolla M.A."/>
        </authorList>
    </citation>
    <scope>NUCLEOTIDE SEQUENCE [LARGE SCALE GENOMIC DNA]</scope>
    <source>
        <strain evidence="1 2">LaCa</strain>
    </source>
</reference>
<dbReference type="Proteomes" id="UP000239936">
    <property type="component" value="Unassembled WGS sequence"/>
</dbReference>
<evidence type="ECO:0000313" key="2">
    <source>
        <dbReference type="Proteomes" id="UP000239936"/>
    </source>
</evidence>
<dbReference type="InterPro" id="IPR011050">
    <property type="entry name" value="Pectin_lyase_fold/virulence"/>
</dbReference>
<sequence length="400" mass="41650">METNNTLTLTPINGELRIRDIDLAKRLGFADPRMIRKLIKSNKEKLSEFSVLKVATKNFGDQGRRPATEYYLDQNQAIFTDGSLEVRNAAAISTNAWAIGDAGTVTVKAGDLRVEGANSLISSRALESARGRVGNLNIAANTITLTDNALISIAALQTVADPTLPLDRRIQINADSLALNASTITAQSTGNVPAAAIQINAADLRLNAASRITTESLAANAGLITINGDILWLRDSQITTSAEGQNGDGGDIVLTPNNLILQNGFIQANTAASGARGGDIRINSDTLIASQRLLAVGGNERQTFTAGGRNIIQAAAPGGEQGNINILALNLDISASVVPPAAPFGDLDDLFADICQTLNGPLASSLIDRGNGGVPADPSAPVAVSLGGARLDRILNHAPE</sequence>
<accession>A0A2S7XQE1</accession>
<proteinExistence type="predicted"/>
<dbReference type="EMBL" id="PPGH01000037">
    <property type="protein sequence ID" value="PQJ95611.1"/>
    <property type="molecule type" value="Genomic_DNA"/>
</dbReference>
<dbReference type="OrthoDB" id="8162243at2"/>
<dbReference type="SUPFAM" id="SSF51126">
    <property type="entry name" value="Pectin lyase-like"/>
    <property type="match status" value="1"/>
</dbReference>
<name>A0A2S7XQE1_9GAMM</name>
<dbReference type="Gene3D" id="2.160.20.10">
    <property type="entry name" value="Single-stranded right-handed beta-helix, Pectin lyase-like"/>
    <property type="match status" value="1"/>
</dbReference>
<dbReference type="InterPro" id="IPR012334">
    <property type="entry name" value="Pectin_lyas_fold"/>
</dbReference>
<gene>
    <name evidence="1" type="ORF">CXB77_16030</name>
</gene>
<comment type="caution">
    <text evidence="1">The sequence shown here is derived from an EMBL/GenBank/DDBJ whole genome shotgun (WGS) entry which is preliminary data.</text>
</comment>
<evidence type="ECO:0008006" key="3">
    <source>
        <dbReference type="Google" id="ProtNLM"/>
    </source>
</evidence>
<keyword evidence="2" id="KW-1185">Reference proteome</keyword>
<dbReference type="AlphaFoldDB" id="A0A2S7XQE1"/>
<organism evidence="1 2">
    <name type="scientific">Chromatium okenii</name>
    <dbReference type="NCBI Taxonomy" id="61644"/>
    <lineage>
        <taxon>Bacteria</taxon>
        <taxon>Pseudomonadati</taxon>
        <taxon>Pseudomonadota</taxon>
        <taxon>Gammaproteobacteria</taxon>
        <taxon>Chromatiales</taxon>
        <taxon>Chromatiaceae</taxon>
        <taxon>Chromatium</taxon>
    </lineage>
</organism>
<dbReference type="RefSeq" id="WP_105074631.1">
    <property type="nucleotide sequence ID" value="NZ_PPGH01000037.1"/>
</dbReference>
<protein>
    <recommendedName>
        <fullName evidence="3">Filamentous haemagglutinin FhaB/tRNA nuclease CdiA-like TPS domain-containing protein</fullName>
    </recommendedName>
</protein>